<gene>
    <name evidence="1" type="primary">gb16305</name>
    <name evidence="1" type="ORF">PR202_gb16305</name>
</gene>
<dbReference type="AlphaFoldDB" id="A0AAV5F0J6"/>
<name>A0AAV5F0J6_ELECO</name>
<proteinExistence type="predicted"/>
<sequence length="108" mass="12151">MPIRKPVTGTNRFIPTFPRRCGGVVHQQFVADLAEIARFFGISQRCCSSVLPRQRPAWFPRDTAGPRMRRCRIIGAIKSEERAARGDFLILLDRCFDGSGGDFGLIQL</sequence>
<reference evidence="1" key="1">
    <citation type="journal article" date="2018" name="DNA Res.">
        <title>Multiple hybrid de novo genome assembly of finger millet, an orphan allotetraploid crop.</title>
        <authorList>
            <person name="Hatakeyama M."/>
            <person name="Aluri S."/>
            <person name="Balachadran M.T."/>
            <person name="Sivarajan S.R."/>
            <person name="Patrignani A."/>
            <person name="Gruter S."/>
            <person name="Poveda L."/>
            <person name="Shimizu-Inatsugi R."/>
            <person name="Baeten J."/>
            <person name="Francoijs K.J."/>
            <person name="Nataraja K.N."/>
            <person name="Reddy Y.A.N."/>
            <person name="Phadnis S."/>
            <person name="Ravikumar R.L."/>
            <person name="Schlapbach R."/>
            <person name="Sreeman S.M."/>
            <person name="Shimizu K.K."/>
        </authorList>
    </citation>
    <scope>NUCLEOTIDE SEQUENCE</scope>
</reference>
<dbReference type="EMBL" id="BQKI01000080">
    <property type="protein sequence ID" value="GJN28208.1"/>
    <property type="molecule type" value="Genomic_DNA"/>
</dbReference>
<evidence type="ECO:0000313" key="2">
    <source>
        <dbReference type="Proteomes" id="UP001054889"/>
    </source>
</evidence>
<keyword evidence="2" id="KW-1185">Reference proteome</keyword>
<accession>A0AAV5F0J6</accession>
<comment type="caution">
    <text evidence="1">The sequence shown here is derived from an EMBL/GenBank/DDBJ whole genome shotgun (WGS) entry which is preliminary data.</text>
</comment>
<organism evidence="1 2">
    <name type="scientific">Eleusine coracana subsp. coracana</name>
    <dbReference type="NCBI Taxonomy" id="191504"/>
    <lineage>
        <taxon>Eukaryota</taxon>
        <taxon>Viridiplantae</taxon>
        <taxon>Streptophyta</taxon>
        <taxon>Embryophyta</taxon>
        <taxon>Tracheophyta</taxon>
        <taxon>Spermatophyta</taxon>
        <taxon>Magnoliopsida</taxon>
        <taxon>Liliopsida</taxon>
        <taxon>Poales</taxon>
        <taxon>Poaceae</taxon>
        <taxon>PACMAD clade</taxon>
        <taxon>Chloridoideae</taxon>
        <taxon>Cynodonteae</taxon>
        <taxon>Eleusininae</taxon>
        <taxon>Eleusine</taxon>
    </lineage>
</organism>
<dbReference type="Proteomes" id="UP001054889">
    <property type="component" value="Unassembled WGS sequence"/>
</dbReference>
<protein>
    <submittedName>
        <fullName evidence="1">Uncharacterized protein</fullName>
    </submittedName>
</protein>
<evidence type="ECO:0000313" key="1">
    <source>
        <dbReference type="EMBL" id="GJN28208.1"/>
    </source>
</evidence>
<reference evidence="1" key="2">
    <citation type="submission" date="2021-12" db="EMBL/GenBank/DDBJ databases">
        <title>Resequencing data analysis of finger millet.</title>
        <authorList>
            <person name="Hatakeyama M."/>
            <person name="Aluri S."/>
            <person name="Balachadran M.T."/>
            <person name="Sivarajan S.R."/>
            <person name="Poveda L."/>
            <person name="Shimizu-Inatsugi R."/>
            <person name="Schlapbach R."/>
            <person name="Sreeman S.M."/>
            <person name="Shimizu K.K."/>
        </authorList>
    </citation>
    <scope>NUCLEOTIDE SEQUENCE</scope>
</reference>